<dbReference type="PRINTS" id="PR00080">
    <property type="entry name" value="SDRFAMILY"/>
</dbReference>
<dbReference type="SUPFAM" id="SSF51735">
    <property type="entry name" value="NAD(P)-binding Rossmann-fold domains"/>
    <property type="match status" value="1"/>
</dbReference>
<dbReference type="InterPro" id="IPR036291">
    <property type="entry name" value="NAD(P)-bd_dom_sf"/>
</dbReference>
<dbReference type="InterPro" id="IPR050259">
    <property type="entry name" value="SDR"/>
</dbReference>
<evidence type="ECO:0008006" key="4">
    <source>
        <dbReference type="Google" id="ProtNLM"/>
    </source>
</evidence>
<accession>A0A1F5X1N4</accession>
<dbReference type="EMBL" id="MFIA01000036">
    <property type="protein sequence ID" value="OGF81760.1"/>
    <property type="molecule type" value="Genomic_DNA"/>
</dbReference>
<evidence type="ECO:0000313" key="2">
    <source>
        <dbReference type="EMBL" id="OGF81760.1"/>
    </source>
</evidence>
<dbReference type="InterPro" id="IPR002347">
    <property type="entry name" value="SDR_fam"/>
</dbReference>
<organism evidence="2 3">
    <name type="scientific">Candidatus Giovannonibacteria bacterium RIFCSPLOWO2_01_FULL_44_16</name>
    <dbReference type="NCBI Taxonomy" id="1798348"/>
    <lineage>
        <taxon>Bacteria</taxon>
        <taxon>Candidatus Giovannoniibacteriota</taxon>
    </lineage>
</organism>
<dbReference type="AlphaFoldDB" id="A0A1F5X1N4"/>
<dbReference type="Gene3D" id="3.40.50.720">
    <property type="entry name" value="NAD(P)-binding Rossmann-like Domain"/>
    <property type="match status" value="1"/>
</dbReference>
<dbReference type="CDD" id="cd05233">
    <property type="entry name" value="SDR_c"/>
    <property type="match status" value="1"/>
</dbReference>
<protein>
    <recommendedName>
        <fullName evidence="4">3-oxoacyl-ACP reductase</fullName>
    </recommendedName>
</protein>
<gene>
    <name evidence="2" type="ORF">A2924_00950</name>
</gene>
<comment type="caution">
    <text evidence="2">The sequence shown here is derived from an EMBL/GenBank/DDBJ whole genome shotgun (WGS) entry which is preliminary data.</text>
</comment>
<dbReference type="Pfam" id="PF13561">
    <property type="entry name" value="adh_short_C2"/>
    <property type="match status" value="1"/>
</dbReference>
<proteinExistence type="inferred from homology"/>
<dbReference type="FunFam" id="3.40.50.720:FF:000084">
    <property type="entry name" value="Short-chain dehydrogenase reductase"/>
    <property type="match status" value="1"/>
</dbReference>
<dbReference type="PANTHER" id="PTHR42879:SF2">
    <property type="entry name" value="3-OXOACYL-[ACYL-CARRIER-PROTEIN] REDUCTASE FABG"/>
    <property type="match status" value="1"/>
</dbReference>
<sequence length="249" mass="27512">MFREIKNKKILVTGASSGIGAAIAKLFIEHGAVVGLHYLKNKEGAENIQKSAAKGMAEIFQGDLFEENSRKQLVPEFVRKFGGIDVLINNAGACHEYKHFSGITEAEWDKMFDLHAKAPFYLTRSAFVHMEKQKWGRIINISTIATEHAGANNMHYYSSKTAADAFTKGFAKEGVANNILVNTIRCGVIDTPMRTKISGYDEERFLKRVAMIPLKRAGKPLDIARLVLFLASECGDFMTGETFTVAGGE</sequence>
<dbReference type="Proteomes" id="UP000178046">
    <property type="component" value="Unassembled WGS sequence"/>
</dbReference>
<comment type="similarity">
    <text evidence="1">Belongs to the short-chain dehydrogenases/reductases (SDR) family.</text>
</comment>
<dbReference type="PANTHER" id="PTHR42879">
    <property type="entry name" value="3-OXOACYL-(ACYL-CARRIER-PROTEIN) REDUCTASE"/>
    <property type="match status" value="1"/>
</dbReference>
<evidence type="ECO:0000313" key="3">
    <source>
        <dbReference type="Proteomes" id="UP000178046"/>
    </source>
</evidence>
<dbReference type="PRINTS" id="PR00081">
    <property type="entry name" value="GDHRDH"/>
</dbReference>
<evidence type="ECO:0000256" key="1">
    <source>
        <dbReference type="ARBA" id="ARBA00006484"/>
    </source>
</evidence>
<name>A0A1F5X1N4_9BACT</name>
<reference evidence="2 3" key="1">
    <citation type="journal article" date="2016" name="Nat. Commun.">
        <title>Thousands of microbial genomes shed light on interconnected biogeochemical processes in an aquifer system.</title>
        <authorList>
            <person name="Anantharaman K."/>
            <person name="Brown C.T."/>
            <person name="Hug L.A."/>
            <person name="Sharon I."/>
            <person name="Castelle C.J."/>
            <person name="Probst A.J."/>
            <person name="Thomas B.C."/>
            <person name="Singh A."/>
            <person name="Wilkins M.J."/>
            <person name="Karaoz U."/>
            <person name="Brodie E.L."/>
            <person name="Williams K.H."/>
            <person name="Hubbard S.S."/>
            <person name="Banfield J.F."/>
        </authorList>
    </citation>
    <scope>NUCLEOTIDE SEQUENCE [LARGE SCALE GENOMIC DNA]</scope>
</reference>